<dbReference type="PROSITE" id="PS51257">
    <property type="entry name" value="PROKAR_LIPOPROTEIN"/>
    <property type="match status" value="1"/>
</dbReference>
<dbReference type="PROSITE" id="PS50929">
    <property type="entry name" value="ABC_TM1F"/>
    <property type="match status" value="1"/>
</dbReference>
<evidence type="ECO:0000313" key="12">
    <source>
        <dbReference type="EMBL" id="USP78004.1"/>
    </source>
</evidence>
<dbReference type="InterPro" id="IPR017871">
    <property type="entry name" value="ABC_transporter-like_CS"/>
</dbReference>
<dbReference type="InterPro" id="IPR003593">
    <property type="entry name" value="AAA+_ATPase"/>
</dbReference>
<comment type="similarity">
    <text evidence="2">Belongs to the ABC transporter superfamily. ABCB family. Multidrug resistance exporter (TC 3.A.1.201) subfamily.</text>
</comment>
<dbReference type="PANTHER" id="PTHR24221">
    <property type="entry name" value="ATP-BINDING CASSETTE SUB-FAMILY B"/>
    <property type="match status" value="1"/>
</dbReference>
<evidence type="ECO:0000256" key="7">
    <source>
        <dbReference type="ARBA" id="ARBA00022989"/>
    </source>
</evidence>
<feature type="transmembrane region" description="Helical" evidence="9">
    <location>
        <begin position="121"/>
        <end position="144"/>
    </location>
</feature>
<evidence type="ECO:0000259" key="10">
    <source>
        <dbReference type="PROSITE" id="PS50893"/>
    </source>
</evidence>
<keyword evidence="5" id="KW-0547">Nucleotide-binding</keyword>
<dbReference type="InterPro" id="IPR039421">
    <property type="entry name" value="Type_1_exporter"/>
</dbReference>
<dbReference type="EMBL" id="CP089277">
    <property type="protein sequence ID" value="USP78004.1"/>
    <property type="molecule type" value="Genomic_DNA"/>
</dbReference>
<dbReference type="GO" id="GO:0140359">
    <property type="term" value="F:ABC-type transporter activity"/>
    <property type="evidence" value="ECO:0007669"/>
    <property type="project" value="InterPro"/>
</dbReference>
<dbReference type="SMART" id="SM00382">
    <property type="entry name" value="AAA"/>
    <property type="match status" value="1"/>
</dbReference>
<evidence type="ECO:0000256" key="6">
    <source>
        <dbReference type="ARBA" id="ARBA00022840"/>
    </source>
</evidence>
<name>A0A9Q8ZAQ6_CURCL</name>
<evidence type="ECO:0000313" key="13">
    <source>
        <dbReference type="Proteomes" id="UP001056012"/>
    </source>
</evidence>
<evidence type="ECO:0000256" key="9">
    <source>
        <dbReference type="SAM" id="Phobius"/>
    </source>
</evidence>
<dbReference type="PANTHER" id="PTHR24221:SF503">
    <property type="entry name" value="MITOCHONDRIAL POTASSIUM CHANNEL ATP-BINDING SUBUNIT"/>
    <property type="match status" value="1"/>
</dbReference>
<dbReference type="FunFam" id="3.40.50.300:FF:000967">
    <property type="entry name" value="ABC multidrug transporter mdr4"/>
    <property type="match status" value="1"/>
</dbReference>
<dbReference type="Gene3D" id="3.40.50.300">
    <property type="entry name" value="P-loop containing nucleotide triphosphate hydrolases"/>
    <property type="match status" value="1"/>
</dbReference>
<evidence type="ECO:0000256" key="8">
    <source>
        <dbReference type="ARBA" id="ARBA00023136"/>
    </source>
</evidence>
<keyword evidence="13" id="KW-1185">Reference proteome</keyword>
<dbReference type="OrthoDB" id="6500128at2759"/>
<dbReference type="VEuPathDB" id="FungiDB:yc1106_05278"/>
<organism evidence="12 13">
    <name type="scientific">Curvularia clavata</name>
    <dbReference type="NCBI Taxonomy" id="95742"/>
    <lineage>
        <taxon>Eukaryota</taxon>
        <taxon>Fungi</taxon>
        <taxon>Dikarya</taxon>
        <taxon>Ascomycota</taxon>
        <taxon>Pezizomycotina</taxon>
        <taxon>Dothideomycetes</taxon>
        <taxon>Pleosporomycetidae</taxon>
        <taxon>Pleosporales</taxon>
        <taxon>Pleosporineae</taxon>
        <taxon>Pleosporaceae</taxon>
        <taxon>Curvularia</taxon>
    </lineage>
</organism>
<dbReference type="InterPro" id="IPR027417">
    <property type="entry name" value="P-loop_NTPase"/>
</dbReference>
<dbReference type="GO" id="GO:0016020">
    <property type="term" value="C:membrane"/>
    <property type="evidence" value="ECO:0007669"/>
    <property type="project" value="UniProtKB-SubCell"/>
</dbReference>
<dbReference type="InterPro" id="IPR011527">
    <property type="entry name" value="ABC1_TM_dom"/>
</dbReference>
<dbReference type="Pfam" id="PF00005">
    <property type="entry name" value="ABC_tran"/>
    <property type="match status" value="1"/>
</dbReference>
<proteinExistence type="inferred from homology"/>
<keyword evidence="8 9" id="KW-0472">Membrane</keyword>
<feature type="domain" description="ABC transporter" evidence="10">
    <location>
        <begin position="184"/>
        <end position="421"/>
    </location>
</feature>
<reference evidence="12" key="1">
    <citation type="submission" date="2021-12" db="EMBL/GenBank/DDBJ databases">
        <title>Curvularia clavata genome.</title>
        <authorList>
            <person name="Cao Y."/>
        </authorList>
    </citation>
    <scope>NUCLEOTIDE SEQUENCE</scope>
    <source>
        <strain evidence="12">Yc1106</strain>
    </source>
</reference>
<keyword evidence="6" id="KW-0067">ATP-binding</keyword>
<gene>
    <name evidence="12" type="ORF">yc1106_05278</name>
</gene>
<comment type="subcellular location">
    <subcellularLocation>
        <location evidence="1">Membrane</location>
        <topology evidence="1">Multi-pass membrane protein</topology>
    </subcellularLocation>
</comment>
<feature type="transmembrane region" description="Helical" evidence="9">
    <location>
        <begin position="6"/>
        <end position="31"/>
    </location>
</feature>
<dbReference type="Pfam" id="PF00664">
    <property type="entry name" value="ABC_membrane"/>
    <property type="match status" value="1"/>
</dbReference>
<keyword evidence="7 9" id="KW-1133">Transmembrane helix</keyword>
<feature type="domain" description="ABC transmembrane type-1" evidence="11">
    <location>
        <begin position="1"/>
        <end position="149"/>
    </location>
</feature>
<dbReference type="PROSITE" id="PS00211">
    <property type="entry name" value="ABC_TRANSPORTER_1"/>
    <property type="match status" value="1"/>
</dbReference>
<dbReference type="GO" id="GO:0016887">
    <property type="term" value="F:ATP hydrolysis activity"/>
    <property type="evidence" value="ECO:0007669"/>
    <property type="project" value="InterPro"/>
</dbReference>
<dbReference type="InterPro" id="IPR036640">
    <property type="entry name" value="ABC1_TM_sf"/>
</dbReference>
<evidence type="ECO:0000256" key="4">
    <source>
        <dbReference type="ARBA" id="ARBA00022692"/>
    </source>
</evidence>
<dbReference type="PROSITE" id="PS50893">
    <property type="entry name" value="ABC_TRANSPORTER_2"/>
    <property type="match status" value="1"/>
</dbReference>
<dbReference type="SUPFAM" id="SSF90123">
    <property type="entry name" value="ABC transporter transmembrane region"/>
    <property type="match status" value="1"/>
</dbReference>
<accession>A0A9Q8ZAQ6</accession>
<keyword evidence="3" id="KW-0813">Transport</keyword>
<dbReference type="AlphaFoldDB" id="A0A9Q8ZAQ6"/>
<sequence>MVGWKLALVTASAVPVLLGCGHLRFAVLAALSSRKKTASAASPSYACEAVSAIETVASLTREQSTLSQYRASLELQLRESMRSVVGSAGLYAASQSTTYLCMALGFWYGGTLISRGEYSLLQFYICFAAIIFGAQSAGTIFAFAPDMGKARGSASELKNLFDRQPCIDNWSNEGEVVQNMDGLITFSGCWFTYPTRPEVLVVQGFDLIVRLGHFVTLVGASGSGKFTVISLIQRFYDLGAGTISIDGRDIKTLHLQNYPSFLAFISQEPTLYHGSIGENILFGTTRVVTDEEIVTVCKGANIHDSITSLPAGFSTVVGNKGSLLSGGQKQRITIARALLRQPRVLLLDEATSALDTESERVVQESINKAAKARTTICVAHRLSTIQHADVIHVLDKGRVVESGTHADLSERGGLYCKLAKLQAL</sequence>
<evidence type="ECO:0000256" key="2">
    <source>
        <dbReference type="ARBA" id="ARBA00007577"/>
    </source>
</evidence>
<dbReference type="GO" id="GO:0005524">
    <property type="term" value="F:ATP binding"/>
    <property type="evidence" value="ECO:0007669"/>
    <property type="project" value="UniProtKB-KW"/>
</dbReference>
<protein>
    <submittedName>
        <fullName evidence="12">ABC multidrug transporter Mdr1</fullName>
    </submittedName>
</protein>
<evidence type="ECO:0000256" key="5">
    <source>
        <dbReference type="ARBA" id="ARBA00022741"/>
    </source>
</evidence>
<dbReference type="InterPro" id="IPR003439">
    <property type="entry name" value="ABC_transporter-like_ATP-bd"/>
</dbReference>
<keyword evidence="4 9" id="KW-0812">Transmembrane</keyword>
<dbReference type="Gene3D" id="1.20.1560.10">
    <property type="entry name" value="ABC transporter type 1, transmembrane domain"/>
    <property type="match status" value="2"/>
</dbReference>
<evidence type="ECO:0000256" key="1">
    <source>
        <dbReference type="ARBA" id="ARBA00004141"/>
    </source>
</evidence>
<evidence type="ECO:0000259" key="11">
    <source>
        <dbReference type="PROSITE" id="PS50929"/>
    </source>
</evidence>
<feature type="transmembrane region" description="Helical" evidence="9">
    <location>
        <begin position="88"/>
        <end position="109"/>
    </location>
</feature>
<dbReference type="CDD" id="cd18578">
    <property type="entry name" value="ABC_6TM_Pgp_ABCB1_D2_like"/>
    <property type="match status" value="1"/>
</dbReference>
<dbReference type="SUPFAM" id="SSF52540">
    <property type="entry name" value="P-loop containing nucleoside triphosphate hydrolases"/>
    <property type="match status" value="1"/>
</dbReference>
<evidence type="ECO:0000256" key="3">
    <source>
        <dbReference type="ARBA" id="ARBA00022448"/>
    </source>
</evidence>
<dbReference type="Proteomes" id="UP001056012">
    <property type="component" value="Chromosome 4"/>
</dbReference>